<evidence type="ECO:0000256" key="1">
    <source>
        <dbReference type="SAM" id="Phobius"/>
    </source>
</evidence>
<accession>A0A853IWF6</accession>
<proteinExistence type="predicted"/>
<name>A0A853IWF6_9BURK</name>
<feature type="transmembrane region" description="Helical" evidence="1">
    <location>
        <begin position="37"/>
        <end position="61"/>
    </location>
</feature>
<reference evidence="2 3" key="1">
    <citation type="submission" date="2020-07" db="EMBL/GenBank/DDBJ databases">
        <authorList>
            <person name="Maaloum M."/>
        </authorList>
    </citation>
    <scope>NUCLEOTIDE SEQUENCE [LARGE SCALE GENOMIC DNA]</scope>
    <source>
        <strain evidence="2 3">GCS-AN-3</strain>
    </source>
</reference>
<gene>
    <name evidence="2" type="ORF">H0I39_07110</name>
</gene>
<organism evidence="2 3">
    <name type="scientific">Ottowia beijingensis</name>
    <dbReference type="NCBI Taxonomy" id="1207057"/>
    <lineage>
        <taxon>Bacteria</taxon>
        <taxon>Pseudomonadati</taxon>
        <taxon>Pseudomonadota</taxon>
        <taxon>Betaproteobacteria</taxon>
        <taxon>Burkholderiales</taxon>
        <taxon>Comamonadaceae</taxon>
        <taxon>Ottowia</taxon>
    </lineage>
</organism>
<comment type="caution">
    <text evidence="2">The sequence shown here is derived from an EMBL/GenBank/DDBJ whole genome shotgun (WGS) entry which is preliminary data.</text>
</comment>
<dbReference type="AlphaFoldDB" id="A0A853IWF6"/>
<sequence>MPFFVAFELLGPVIELFGYVALLVGAVLGWVQWTGFLAMLLLALSLGFMISALALLLEALASGLYPRPRQIAVLAAMALAENLGYRQMVSLWRLQGLWRWMRGKQQVWGTMTRTAALGEAAGPPAPAPDAIRLDAPPECPPPCTNAAACSVTKNWPACPGCRT</sequence>
<keyword evidence="1" id="KW-1133">Transmembrane helix</keyword>
<feature type="transmembrane region" description="Helical" evidence="1">
    <location>
        <begin position="12"/>
        <end position="31"/>
    </location>
</feature>
<keyword evidence="3" id="KW-1185">Reference proteome</keyword>
<dbReference type="RefSeq" id="WP_180550046.1">
    <property type="nucleotide sequence ID" value="NZ_JACCKX010000001.1"/>
</dbReference>
<keyword evidence="1" id="KW-0812">Transmembrane</keyword>
<keyword evidence="1" id="KW-0472">Membrane</keyword>
<dbReference type="Proteomes" id="UP000589716">
    <property type="component" value="Unassembled WGS sequence"/>
</dbReference>
<evidence type="ECO:0000313" key="3">
    <source>
        <dbReference type="Proteomes" id="UP000589716"/>
    </source>
</evidence>
<dbReference type="EMBL" id="JACCKX010000001">
    <property type="protein sequence ID" value="NZA01590.1"/>
    <property type="molecule type" value="Genomic_DNA"/>
</dbReference>
<evidence type="ECO:0000313" key="2">
    <source>
        <dbReference type="EMBL" id="NZA01590.1"/>
    </source>
</evidence>
<protein>
    <submittedName>
        <fullName evidence="2">Uncharacterized protein</fullName>
    </submittedName>
</protein>